<accession>A0A1I2GCN8</accession>
<evidence type="ECO:0000313" key="3">
    <source>
        <dbReference type="Proteomes" id="UP000183129"/>
    </source>
</evidence>
<feature type="transmembrane region" description="Helical" evidence="1">
    <location>
        <begin position="21"/>
        <end position="40"/>
    </location>
</feature>
<evidence type="ECO:0000313" key="2">
    <source>
        <dbReference type="EMBL" id="SFF15252.1"/>
    </source>
</evidence>
<dbReference type="AlphaFoldDB" id="A0A1I2GCN8"/>
<evidence type="ECO:0000256" key="1">
    <source>
        <dbReference type="SAM" id="Phobius"/>
    </source>
</evidence>
<dbReference type="STRING" id="34086.SAMN04488084_10432"/>
<proteinExistence type="predicted"/>
<feature type="transmembrane region" description="Helical" evidence="1">
    <location>
        <begin position="97"/>
        <end position="115"/>
    </location>
</feature>
<dbReference type="EMBL" id="FONS01000005">
    <property type="protein sequence ID" value="SFF15252.1"/>
    <property type="molecule type" value="Genomic_DNA"/>
</dbReference>
<protein>
    <submittedName>
        <fullName evidence="2">Uncharacterized protein</fullName>
    </submittedName>
</protein>
<organism evidence="2 3">
    <name type="scientific">Pedobacter antarcticus</name>
    <dbReference type="NCBI Taxonomy" id="34086"/>
    <lineage>
        <taxon>Bacteria</taxon>
        <taxon>Pseudomonadati</taxon>
        <taxon>Bacteroidota</taxon>
        <taxon>Sphingobacteriia</taxon>
        <taxon>Sphingobacteriales</taxon>
        <taxon>Sphingobacteriaceae</taxon>
        <taxon>Pedobacter</taxon>
    </lineage>
</organism>
<reference evidence="2 3" key="1">
    <citation type="submission" date="2016-10" db="EMBL/GenBank/DDBJ databases">
        <authorList>
            <person name="de Groot N.N."/>
        </authorList>
    </citation>
    <scope>NUCLEOTIDE SEQUENCE [LARGE SCALE GENOMIC DNA]</scope>
    <source>
        <strain evidence="2 3">ATCC 51969</strain>
    </source>
</reference>
<keyword evidence="1" id="KW-1133">Transmembrane helix</keyword>
<dbReference type="PROSITE" id="PS51257">
    <property type="entry name" value="PROKAR_LIPOPROTEIN"/>
    <property type="match status" value="1"/>
</dbReference>
<keyword evidence="1" id="KW-0812">Transmembrane</keyword>
<name>A0A1I2GCN8_9SPHI</name>
<keyword evidence="1" id="KW-0472">Membrane</keyword>
<gene>
    <name evidence="2" type="ORF">SAMN03003324_02658</name>
</gene>
<sequence length="142" mass="15599">MQNRKAQNIYTQFMHIGRNPIALLLMIFFVISSCPVKQSINAYLGKPDIPALPGKAKAGTLKTGIYLNNVAVCQISTDIKSGSLQIDQQTSTLKASVLFLTSLLLAVNCLWLTLIKPAIKSTGDKELRSACPIYLRNCLFLI</sequence>
<dbReference type="Proteomes" id="UP000183129">
    <property type="component" value="Unassembled WGS sequence"/>
</dbReference>